<dbReference type="GO" id="GO:0019363">
    <property type="term" value="P:pyridine nucleotide biosynthetic process"/>
    <property type="evidence" value="ECO:0007669"/>
    <property type="project" value="UniProtKB-KW"/>
</dbReference>
<dbReference type="Gene3D" id="3.40.50.850">
    <property type="entry name" value="Isochorismatase-like"/>
    <property type="match status" value="1"/>
</dbReference>
<evidence type="ECO:0000256" key="4">
    <source>
        <dbReference type="ARBA" id="ARBA00022801"/>
    </source>
</evidence>
<feature type="domain" description="Isochorismatase-like" evidence="8">
    <location>
        <begin position="12"/>
        <end position="233"/>
    </location>
</feature>
<comment type="pathway">
    <text evidence="5">Cofactor biosynthesis; nicotinate biosynthesis; nicotinate from nicotinamide: step 1/1.</text>
</comment>
<evidence type="ECO:0000259" key="8">
    <source>
        <dbReference type="Pfam" id="PF00857"/>
    </source>
</evidence>
<keyword evidence="4" id="KW-0378">Hydrolase</keyword>
<dbReference type="EMBL" id="CVMT01000004">
    <property type="protein sequence ID" value="CRG88096.1"/>
    <property type="molecule type" value="Genomic_DNA"/>
</dbReference>
<dbReference type="InterPro" id="IPR036380">
    <property type="entry name" value="Isochorismatase-like_sf"/>
</dbReference>
<evidence type="ECO:0000313" key="9">
    <source>
        <dbReference type="EMBL" id="CRG88096.1"/>
    </source>
</evidence>
<dbReference type="PANTHER" id="PTHR11080:SF2">
    <property type="entry name" value="LD05707P"/>
    <property type="match status" value="1"/>
</dbReference>
<keyword evidence="2" id="KW-0662">Pyridine nucleotide biosynthesis</keyword>
<dbReference type="EC" id="3.5.1.19" evidence="6"/>
<evidence type="ECO:0000256" key="2">
    <source>
        <dbReference type="ARBA" id="ARBA00022642"/>
    </source>
</evidence>
<dbReference type="Pfam" id="PF00857">
    <property type="entry name" value="Isochorismatase"/>
    <property type="match status" value="1"/>
</dbReference>
<dbReference type="InterPro" id="IPR052347">
    <property type="entry name" value="Isochorismatase_Nicotinamidase"/>
</dbReference>
<gene>
    <name evidence="9" type="ORF">PISL3812_05123</name>
</gene>
<protein>
    <recommendedName>
        <fullName evidence="6">nicotinamidase</fullName>
        <ecNumber evidence="6">3.5.1.19</ecNumber>
    </recommendedName>
    <alternativeName>
        <fullName evidence="7">Nicotinamide deamidase</fullName>
    </alternativeName>
</protein>
<dbReference type="CDD" id="cd01011">
    <property type="entry name" value="nicotinamidase"/>
    <property type="match status" value="1"/>
</dbReference>
<evidence type="ECO:0000256" key="1">
    <source>
        <dbReference type="ARBA" id="ARBA00006336"/>
    </source>
</evidence>
<dbReference type="GO" id="GO:0008936">
    <property type="term" value="F:nicotinamidase activity"/>
    <property type="evidence" value="ECO:0007669"/>
    <property type="project" value="UniProtKB-EC"/>
</dbReference>
<evidence type="ECO:0000256" key="5">
    <source>
        <dbReference type="ARBA" id="ARBA00037900"/>
    </source>
</evidence>
<reference evidence="9 10" key="1">
    <citation type="submission" date="2015-04" db="EMBL/GenBank/DDBJ databases">
        <authorList>
            <person name="Syromyatnikov M.Y."/>
            <person name="Popov V.N."/>
        </authorList>
    </citation>
    <scope>NUCLEOTIDE SEQUENCE [LARGE SCALE GENOMIC DNA]</scope>
    <source>
        <strain evidence="9">WF-38-12</strain>
    </source>
</reference>
<dbReference type="STRING" id="28573.A0A0U1LYZ1"/>
<keyword evidence="10" id="KW-1185">Reference proteome</keyword>
<dbReference type="SUPFAM" id="SSF52499">
    <property type="entry name" value="Isochorismatase-like hydrolases"/>
    <property type="match status" value="1"/>
</dbReference>
<name>A0A0U1LYZ1_TALIS</name>
<accession>A0A0U1LYZ1</accession>
<comment type="similarity">
    <text evidence="1">Belongs to the isochorismatase family.</text>
</comment>
<sequence>MAPQNETAFVPALIVVDMQEDFCPPNGSLAVQDGRKITPVINYLLNLPTFALRIGTQDWHPADHISFASNHAPPNNKPFESHIEVSNPAPGQEHVTKLQRLWPVHCVGTTDGARLIPEIAQDKLDVLAKKGMDARVEMYSCFGDAFHNTDPTLVARSVDVNVAELLRAKNVTDVFVVGLAGDYCVKYTALDAARVGFKSWVVEDATKCVDPQEGWKQTLLEFKELGVSVIRSDSAELARLRS</sequence>
<evidence type="ECO:0000256" key="7">
    <source>
        <dbReference type="ARBA" id="ARBA00043224"/>
    </source>
</evidence>
<evidence type="ECO:0000256" key="3">
    <source>
        <dbReference type="ARBA" id="ARBA00022723"/>
    </source>
</evidence>
<dbReference type="Proteomes" id="UP000054383">
    <property type="component" value="Unassembled WGS sequence"/>
</dbReference>
<organism evidence="9 10">
    <name type="scientific">Talaromyces islandicus</name>
    <name type="common">Penicillium islandicum</name>
    <dbReference type="NCBI Taxonomy" id="28573"/>
    <lineage>
        <taxon>Eukaryota</taxon>
        <taxon>Fungi</taxon>
        <taxon>Dikarya</taxon>
        <taxon>Ascomycota</taxon>
        <taxon>Pezizomycotina</taxon>
        <taxon>Eurotiomycetes</taxon>
        <taxon>Eurotiomycetidae</taxon>
        <taxon>Eurotiales</taxon>
        <taxon>Trichocomaceae</taxon>
        <taxon>Talaromyces</taxon>
        <taxon>Talaromyces sect. Islandici</taxon>
    </lineage>
</organism>
<dbReference type="OrthoDB" id="3341310at2759"/>
<dbReference type="AlphaFoldDB" id="A0A0U1LYZ1"/>
<dbReference type="InterPro" id="IPR000868">
    <property type="entry name" value="Isochorismatase-like_dom"/>
</dbReference>
<dbReference type="GO" id="GO:0046872">
    <property type="term" value="F:metal ion binding"/>
    <property type="evidence" value="ECO:0007669"/>
    <property type="project" value="UniProtKB-KW"/>
</dbReference>
<proteinExistence type="inferred from homology"/>
<evidence type="ECO:0000313" key="10">
    <source>
        <dbReference type="Proteomes" id="UP000054383"/>
    </source>
</evidence>
<dbReference type="OMA" id="DFVDSWP"/>
<dbReference type="PANTHER" id="PTHR11080">
    <property type="entry name" value="PYRAZINAMIDASE/NICOTINAMIDASE"/>
    <property type="match status" value="1"/>
</dbReference>
<keyword evidence="3" id="KW-0479">Metal-binding</keyword>
<evidence type="ECO:0000256" key="6">
    <source>
        <dbReference type="ARBA" id="ARBA00039017"/>
    </source>
</evidence>